<evidence type="ECO:0000256" key="2">
    <source>
        <dbReference type="ARBA" id="ARBA00008676"/>
    </source>
</evidence>
<dbReference type="Gene3D" id="3.20.20.60">
    <property type="entry name" value="Phosphoenolpyruvate-binding domains"/>
    <property type="match status" value="1"/>
</dbReference>
<sequence>MLSLLSRSPIGSRAPLRPLLVNILSRSKTTSLSLAAKHRRSEKITMVTAYDYPSALHVDRAGIDLLLVGDSVGMVELGMETTQKVTMDQMIHHCVAVSRGATNPMLIGDMPLGSYEVNDERALENAYRFIKESNMDGVKLEGCRPNTVKKIVDGGVAVMGHVGLTPQAISVIGGFRAQGRTAVKARELLDQSLELQAAGCFALVLECVPGPVAKVITEALTIPTIGIGAGPHTSGQVLVYHDMLGMTSHPHHEAFMPKFCKQYANVGEMINKGLEQYKADVESEAFPGETYSPYKMSEAEEKLFMEMMDIDKEERENEKIKLDEKLKSKDEYEALNLYGGSKK</sequence>
<evidence type="ECO:0000256" key="5">
    <source>
        <dbReference type="ARBA" id="ARBA00049172"/>
    </source>
</evidence>
<dbReference type="NCBIfam" id="TIGR00222">
    <property type="entry name" value="panB"/>
    <property type="match status" value="1"/>
</dbReference>
<dbReference type="InterPro" id="IPR003700">
    <property type="entry name" value="Pantoate_hydroxy_MeTrfase"/>
</dbReference>
<evidence type="ECO:0000313" key="6">
    <source>
        <dbReference type="EMBL" id="GMH56922.1"/>
    </source>
</evidence>
<dbReference type="InterPro" id="IPR040442">
    <property type="entry name" value="Pyrv_kinase-like_dom_sf"/>
</dbReference>
<comment type="catalytic activity">
    <reaction evidence="5">
        <text>(6R)-5,10-methylene-5,6,7,8-tetrahydrofolate + 3-methyl-2-oxobutanoate + H2O = 2-dehydropantoate + (6S)-5,6,7,8-tetrahydrofolate</text>
        <dbReference type="Rhea" id="RHEA:11824"/>
        <dbReference type="ChEBI" id="CHEBI:11561"/>
        <dbReference type="ChEBI" id="CHEBI:11851"/>
        <dbReference type="ChEBI" id="CHEBI:15377"/>
        <dbReference type="ChEBI" id="CHEBI:15636"/>
        <dbReference type="ChEBI" id="CHEBI:57453"/>
        <dbReference type="EC" id="2.1.2.11"/>
    </reaction>
</comment>
<dbReference type="CDD" id="cd06557">
    <property type="entry name" value="KPHMT-like"/>
    <property type="match status" value="1"/>
</dbReference>
<accession>A0A9W6ZM61</accession>
<evidence type="ECO:0000313" key="7">
    <source>
        <dbReference type="Proteomes" id="UP001165122"/>
    </source>
</evidence>
<dbReference type="PANTHER" id="PTHR20881">
    <property type="entry name" value="3-METHYL-2-OXOBUTANOATE HYDROXYMETHYLTRANSFERASE"/>
    <property type="match status" value="1"/>
</dbReference>
<keyword evidence="7" id="KW-1185">Reference proteome</keyword>
<comment type="similarity">
    <text evidence="2">Belongs to the PanB family.</text>
</comment>
<proteinExistence type="inferred from homology"/>
<evidence type="ECO:0000256" key="4">
    <source>
        <dbReference type="ARBA" id="ARBA00022679"/>
    </source>
</evidence>
<reference evidence="7" key="1">
    <citation type="journal article" date="2023" name="Commun. Biol.">
        <title>Genome analysis of Parmales, the sister group of diatoms, reveals the evolutionary specialization of diatoms from phago-mixotrophs to photoautotrophs.</title>
        <authorList>
            <person name="Ban H."/>
            <person name="Sato S."/>
            <person name="Yoshikawa S."/>
            <person name="Yamada K."/>
            <person name="Nakamura Y."/>
            <person name="Ichinomiya M."/>
            <person name="Sato N."/>
            <person name="Blanc-Mathieu R."/>
            <person name="Endo H."/>
            <person name="Kuwata A."/>
            <person name="Ogata H."/>
        </authorList>
    </citation>
    <scope>NUCLEOTIDE SEQUENCE [LARGE SCALE GENOMIC DNA]</scope>
    <source>
        <strain evidence="7">NIES 3700</strain>
    </source>
</reference>
<dbReference type="GO" id="GO:0003864">
    <property type="term" value="F:3-methyl-2-oxobutanoate hydroxymethyltransferase activity"/>
    <property type="evidence" value="ECO:0007669"/>
    <property type="project" value="UniProtKB-EC"/>
</dbReference>
<dbReference type="EC" id="2.1.2.11" evidence="3"/>
<comment type="caution">
    <text evidence="6">The sequence shown here is derived from an EMBL/GenBank/DDBJ whole genome shotgun (WGS) entry which is preliminary data.</text>
</comment>
<dbReference type="GO" id="GO:0005739">
    <property type="term" value="C:mitochondrion"/>
    <property type="evidence" value="ECO:0007669"/>
    <property type="project" value="TreeGrafter"/>
</dbReference>
<dbReference type="PANTHER" id="PTHR20881:SF0">
    <property type="entry name" value="3-METHYL-2-OXOBUTANOATE HYDROXYMETHYLTRANSFERASE"/>
    <property type="match status" value="1"/>
</dbReference>
<dbReference type="FunFam" id="3.20.20.60:FF:000003">
    <property type="entry name" value="3-methyl-2-oxobutanoate hydroxymethyltransferase"/>
    <property type="match status" value="1"/>
</dbReference>
<dbReference type="HAMAP" id="MF_00156">
    <property type="entry name" value="PanB"/>
    <property type="match status" value="1"/>
</dbReference>
<keyword evidence="4" id="KW-0808">Transferase</keyword>
<name>A0A9W6ZM61_9STRA</name>
<gene>
    <name evidence="6" type="ORF">TrLO_g11300</name>
</gene>
<dbReference type="GO" id="GO:0000287">
    <property type="term" value="F:magnesium ion binding"/>
    <property type="evidence" value="ECO:0007669"/>
    <property type="project" value="TreeGrafter"/>
</dbReference>
<dbReference type="Pfam" id="PF02548">
    <property type="entry name" value="Pantoate_transf"/>
    <property type="match status" value="1"/>
</dbReference>
<dbReference type="OrthoDB" id="425211at2759"/>
<protein>
    <recommendedName>
        <fullName evidence="3">3-methyl-2-oxobutanoate hydroxymethyltransferase</fullName>
        <ecNumber evidence="3">2.1.2.11</ecNumber>
    </recommendedName>
</protein>
<dbReference type="InterPro" id="IPR015813">
    <property type="entry name" value="Pyrv/PenolPyrv_kinase-like_dom"/>
</dbReference>
<comment type="pathway">
    <text evidence="1">Cofactor biosynthesis; (R)-pantothenate biosynthesis; (R)-pantoate from 3-methyl-2-oxobutanoate: step 1/2.</text>
</comment>
<dbReference type="GO" id="GO:0015940">
    <property type="term" value="P:pantothenate biosynthetic process"/>
    <property type="evidence" value="ECO:0007669"/>
    <property type="project" value="InterPro"/>
</dbReference>
<dbReference type="SUPFAM" id="SSF51621">
    <property type="entry name" value="Phosphoenolpyruvate/pyruvate domain"/>
    <property type="match status" value="1"/>
</dbReference>
<dbReference type="EMBL" id="BRXW01000458">
    <property type="protein sequence ID" value="GMH56922.1"/>
    <property type="molecule type" value="Genomic_DNA"/>
</dbReference>
<organism evidence="6 7">
    <name type="scientific">Triparma laevis f. longispina</name>
    <dbReference type="NCBI Taxonomy" id="1714387"/>
    <lineage>
        <taxon>Eukaryota</taxon>
        <taxon>Sar</taxon>
        <taxon>Stramenopiles</taxon>
        <taxon>Ochrophyta</taxon>
        <taxon>Bolidophyceae</taxon>
        <taxon>Parmales</taxon>
        <taxon>Triparmaceae</taxon>
        <taxon>Triparma</taxon>
    </lineage>
</organism>
<dbReference type="Proteomes" id="UP001165122">
    <property type="component" value="Unassembled WGS sequence"/>
</dbReference>
<evidence type="ECO:0000256" key="3">
    <source>
        <dbReference type="ARBA" id="ARBA00012618"/>
    </source>
</evidence>
<dbReference type="NCBIfam" id="NF001452">
    <property type="entry name" value="PRK00311.1"/>
    <property type="match status" value="1"/>
</dbReference>
<evidence type="ECO:0000256" key="1">
    <source>
        <dbReference type="ARBA" id="ARBA00005033"/>
    </source>
</evidence>
<dbReference type="AlphaFoldDB" id="A0A9W6ZM61"/>